<dbReference type="Proteomes" id="UP000322234">
    <property type="component" value="Unassembled WGS sequence"/>
</dbReference>
<evidence type="ECO:0000313" key="3">
    <source>
        <dbReference type="Proteomes" id="UP000322234"/>
    </source>
</evidence>
<feature type="compositionally biased region" description="Low complexity" evidence="1">
    <location>
        <begin position="56"/>
        <end position="69"/>
    </location>
</feature>
<protein>
    <submittedName>
        <fullName evidence="2">Uncharacterized protein</fullName>
    </submittedName>
</protein>
<proteinExistence type="predicted"/>
<dbReference type="EMBL" id="VBQZ03000122">
    <property type="protein sequence ID" value="MXQ94907.1"/>
    <property type="molecule type" value="Genomic_DNA"/>
</dbReference>
<comment type="caution">
    <text evidence="2">The sequence shown here is derived from an EMBL/GenBank/DDBJ whole genome shotgun (WGS) entry which is preliminary data.</text>
</comment>
<reference evidence="2" key="1">
    <citation type="submission" date="2019-10" db="EMBL/GenBank/DDBJ databases">
        <title>The sequence and de novo assembly of the wild yak genome.</title>
        <authorList>
            <person name="Liu Y."/>
        </authorList>
    </citation>
    <scope>NUCLEOTIDE SEQUENCE [LARGE SCALE GENOMIC DNA]</scope>
    <source>
        <strain evidence="2">WY2019</strain>
    </source>
</reference>
<dbReference type="AlphaFoldDB" id="A0A6B0S1S9"/>
<feature type="region of interest" description="Disordered" evidence="1">
    <location>
        <begin position="1"/>
        <end position="101"/>
    </location>
</feature>
<accession>A0A6B0S1S9</accession>
<evidence type="ECO:0000313" key="2">
    <source>
        <dbReference type="EMBL" id="MXQ94907.1"/>
    </source>
</evidence>
<gene>
    <name evidence="2" type="ORF">E5288_WYG010041</name>
</gene>
<organism evidence="2 3">
    <name type="scientific">Bos mutus</name>
    <name type="common">wild yak</name>
    <dbReference type="NCBI Taxonomy" id="72004"/>
    <lineage>
        <taxon>Eukaryota</taxon>
        <taxon>Metazoa</taxon>
        <taxon>Chordata</taxon>
        <taxon>Craniata</taxon>
        <taxon>Vertebrata</taxon>
        <taxon>Euteleostomi</taxon>
        <taxon>Mammalia</taxon>
        <taxon>Eutheria</taxon>
        <taxon>Laurasiatheria</taxon>
        <taxon>Artiodactyla</taxon>
        <taxon>Ruminantia</taxon>
        <taxon>Pecora</taxon>
        <taxon>Bovidae</taxon>
        <taxon>Bovinae</taxon>
        <taxon>Bos</taxon>
    </lineage>
</organism>
<sequence>MLTSFRCPETHEGADGHDQQRHSSTRCHTEGQSSSGDTVKLGPSKSGSIFREKSLKPLGLLGPSGSLSGRVYPEATIRKRPQENLDTPDRRRHQLKKTLCG</sequence>
<feature type="compositionally biased region" description="Basic and acidic residues" evidence="1">
    <location>
        <begin position="76"/>
        <end position="89"/>
    </location>
</feature>
<name>A0A6B0S1S9_9CETA</name>
<feature type="compositionally biased region" description="Basic and acidic residues" evidence="1">
    <location>
        <begin position="8"/>
        <end position="21"/>
    </location>
</feature>
<keyword evidence="3" id="KW-1185">Reference proteome</keyword>
<feature type="compositionally biased region" description="Basic residues" evidence="1">
    <location>
        <begin position="90"/>
        <end position="101"/>
    </location>
</feature>
<evidence type="ECO:0000256" key="1">
    <source>
        <dbReference type="SAM" id="MobiDB-lite"/>
    </source>
</evidence>